<name>M5RR69_9BACT</name>
<evidence type="ECO:0000313" key="1">
    <source>
        <dbReference type="EMBL" id="EMI21780.1"/>
    </source>
</evidence>
<organism evidence="1 2">
    <name type="scientific">Rhodopirellula maiorica SM1</name>
    <dbReference type="NCBI Taxonomy" id="1265738"/>
    <lineage>
        <taxon>Bacteria</taxon>
        <taxon>Pseudomonadati</taxon>
        <taxon>Planctomycetota</taxon>
        <taxon>Planctomycetia</taxon>
        <taxon>Pirellulales</taxon>
        <taxon>Pirellulaceae</taxon>
        <taxon>Novipirellula</taxon>
    </lineage>
</organism>
<keyword evidence="2" id="KW-1185">Reference proteome</keyword>
<evidence type="ECO:0000313" key="2">
    <source>
        <dbReference type="Proteomes" id="UP000011991"/>
    </source>
</evidence>
<dbReference type="EMBL" id="ANOG01000192">
    <property type="protein sequence ID" value="EMI21780.1"/>
    <property type="molecule type" value="Genomic_DNA"/>
</dbReference>
<sequence length="53" mass="5887">MEQALQESFDLVATSWAALLWASWLATASWLDDFATASWLDARVTTVVLVEQA</sequence>
<dbReference type="PATRIC" id="fig|1265738.3.peg.1284"/>
<gene>
    <name evidence="1" type="ORF">RMSM_01295</name>
</gene>
<protein>
    <submittedName>
        <fullName evidence="1">Uncharacterized protein</fullName>
    </submittedName>
</protein>
<reference evidence="1 2" key="1">
    <citation type="journal article" date="2013" name="Mar. Genomics">
        <title>Expression of sulfatases in Rhodopirellula baltica and the diversity of sulfatases in the genus Rhodopirellula.</title>
        <authorList>
            <person name="Wegner C.E."/>
            <person name="Richter-Heitmann T."/>
            <person name="Klindworth A."/>
            <person name="Klockow C."/>
            <person name="Richter M."/>
            <person name="Achstetter T."/>
            <person name="Glockner F.O."/>
            <person name="Harder J."/>
        </authorList>
    </citation>
    <scope>NUCLEOTIDE SEQUENCE [LARGE SCALE GENOMIC DNA]</scope>
    <source>
        <strain evidence="1 2">SM1</strain>
    </source>
</reference>
<comment type="caution">
    <text evidence="1">The sequence shown here is derived from an EMBL/GenBank/DDBJ whole genome shotgun (WGS) entry which is preliminary data.</text>
</comment>
<dbReference type="Proteomes" id="UP000011991">
    <property type="component" value="Unassembled WGS sequence"/>
</dbReference>
<dbReference type="AlphaFoldDB" id="M5RR69"/>
<accession>M5RR69</accession>
<proteinExistence type="predicted"/>